<proteinExistence type="predicted"/>
<organism evidence="2 3">
    <name type="scientific">Tahibacter soli</name>
    <dbReference type="NCBI Taxonomy" id="2983605"/>
    <lineage>
        <taxon>Bacteria</taxon>
        <taxon>Pseudomonadati</taxon>
        <taxon>Pseudomonadota</taxon>
        <taxon>Gammaproteobacteria</taxon>
        <taxon>Lysobacterales</taxon>
        <taxon>Rhodanobacteraceae</taxon>
        <taxon>Tahibacter</taxon>
    </lineage>
</organism>
<dbReference type="AlphaFoldDB" id="A0A9X4BJE7"/>
<keyword evidence="3" id="KW-1185">Reference proteome</keyword>
<gene>
    <name evidence="2" type="ORF">OD750_020905</name>
</gene>
<feature type="chain" id="PRO_5040867575" evidence="1">
    <location>
        <begin position="24"/>
        <end position="92"/>
    </location>
</feature>
<name>A0A9X4BJE7_9GAMM</name>
<dbReference type="EMBL" id="JAOVZO020000019">
    <property type="protein sequence ID" value="MDC8015011.1"/>
    <property type="molecule type" value="Genomic_DNA"/>
</dbReference>
<dbReference type="Proteomes" id="UP001139971">
    <property type="component" value="Unassembled WGS sequence"/>
</dbReference>
<evidence type="ECO:0000256" key="1">
    <source>
        <dbReference type="SAM" id="SignalP"/>
    </source>
</evidence>
<evidence type="ECO:0000313" key="3">
    <source>
        <dbReference type="Proteomes" id="UP001139971"/>
    </source>
</evidence>
<keyword evidence="1" id="KW-0732">Signal</keyword>
<feature type="signal peptide" evidence="1">
    <location>
        <begin position="1"/>
        <end position="23"/>
    </location>
</feature>
<evidence type="ECO:0000313" key="2">
    <source>
        <dbReference type="EMBL" id="MDC8015011.1"/>
    </source>
</evidence>
<dbReference type="RefSeq" id="WP_263540753.1">
    <property type="nucleotide sequence ID" value="NZ_JAOVZO020000019.1"/>
</dbReference>
<sequence>MLARIGKSLLAAVLAAGLPFAAAAQMAPGATFGPLPEPQSRFNRGNYFLEKGTQSFRRGQLESALYRWDISAYWVTRSRSTTSGSCTSRAPA</sequence>
<comment type="caution">
    <text evidence="2">The sequence shown here is derived from an EMBL/GenBank/DDBJ whole genome shotgun (WGS) entry which is preliminary data.</text>
</comment>
<protein>
    <submittedName>
        <fullName evidence="2">Uncharacterized protein</fullName>
    </submittedName>
</protein>
<reference evidence="2" key="1">
    <citation type="submission" date="2023-02" db="EMBL/GenBank/DDBJ databases">
        <title>Tahibacter soli sp. nov. isolated from soil.</title>
        <authorList>
            <person name="Baek J.H."/>
            <person name="Lee J.K."/>
            <person name="Choi D.G."/>
            <person name="Jeon C.O."/>
        </authorList>
    </citation>
    <scope>NUCLEOTIDE SEQUENCE</scope>
    <source>
        <strain evidence="2">BL</strain>
    </source>
</reference>
<accession>A0A9X4BJE7</accession>